<dbReference type="EMBL" id="MLCA01000010">
    <property type="protein sequence ID" value="MEE7492735.1"/>
    <property type="molecule type" value="Genomic_DNA"/>
</dbReference>
<keyword evidence="3" id="KW-1185">Reference proteome</keyword>
<organism evidence="2 3">
    <name type="scientific">Methylobacterium oryzae</name>
    <dbReference type="NCBI Taxonomy" id="334852"/>
    <lineage>
        <taxon>Bacteria</taxon>
        <taxon>Pseudomonadati</taxon>
        <taxon>Pseudomonadota</taxon>
        <taxon>Alphaproteobacteria</taxon>
        <taxon>Hyphomicrobiales</taxon>
        <taxon>Methylobacteriaceae</taxon>
        <taxon>Methylobacterium</taxon>
    </lineage>
</organism>
<dbReference type="RefSeq" id="WP_331303120.1">
    <property type="nucleotide sequence ID" value="NZ_MLCA01000010.1"/>
</dbReference>
<evidence type="ECO:0000259" key="1">
    <source>
        <dbReference type="Pfam" id="PF21834"/>
    </source>
</evidence>
<protein>
    <recommendedName>
        <fullName evidence="1">DUF6894 domain-containing protein</fullName>
    </recommendedName>
</protein>
<dbReference type="Proteomes" id="UP001355206">
    <property type="component" value="Unassembled WGS sequence"/>
</dbReference>
<accession>A0ABU7TSP5</accession>
<evidence type="ECO:0000313" key="3">
    <source>
        <dbReference type="Proteomes" id="UP001355206"/>
    </source>
</evidence>
<gene>
    <name evidence="2" type="ORF">MOTC310_20530</name>
</gene>
<sequence length="86" mass="9714">MPRYHFHIHDGSTILNAAGVELPDWHSARPEAVRRAGDIPKQDAQRIALGTDRRLEHTDATGLILFQMAFPVVESPVMRRQSATER</sequence>
<proteinExistence type="predicted"/>
<dbReference type="Pfam" id="PF21834">
    <property type="entry name" value="DUF6894"/>
    <property type="match status" value="1"/>
</dbReference>
<reference evidence="2 3" key="1">
    <citation type="journal article" date="2012" name="Genet. Mol. Biol.">
        <title>Analysis of 16S rRNA and mxaF genes revealing insights into Methylobacterium niche-specific plant association.</title>
        <authorList>
            <person name="Dourado M.N."/>
            <person name="Andreote F.D."/>
            <person name="Dini-Andreote F."/>
            <person name="Conti R."/>
            <person name="Araujo J.M."/>
            <person name="Araujo W.L."/>
        </authorList>
    </citation>
    <scope>NUCLEOTIDE SEQUENCE [LARGE SCALE GENOMIC DNA]</scope>
    <source>
        <strain evidence="2 3">TC3-10</strain>
    </source>
</reference>
<name>A0ABU7TSP5_9HYPH</name>
<evidence type="ECO:0000313" key="2">
    <source>
        <dbReference type="EMBL" id="MEE7492735.1"/>
    </source>
</evidence>
<dbReference type="InterPro" id="IPR054189">
    <property type="entry name" value="DUF6894"/>
</dbReference>
<comment type="caution">
    <text evidence="2">The sequence shown here is derived from an EMBL/GenBank/DDBJ whole genome shotgun (WGS) entry which is preliminary data.</text>
</comment>
<feature type="domain" description="DUF6894" evidence="1">
    <location>
        <begin position="3"/>
        <end position="70"/>
    </location>
</feature>